<evidence type="ECO:0000313" key="3">
    <source>
        <dbReference type="Proteomes" id="UP000548304"/>
    </source>
</evidence>
<evidence type="ECO:0000256" key="1">
    <source>
        <dbReference type="SAM" id="MobiDB-lite"/>
    </source>
</evidence>
<dbReference type="Proteomes" id="UP000548304">
    <property type="component" value="Unassembled WGS sequence"/>
</dbReference>
<accession>A0A852Z959</accession>
<gene>
    <name evidence="2" type="ORF">FHR84_002391</name>
</gene>
<dbReference type="EMBL" id="JACBYW010000004">
    <property type="protein sequence ID" value="NYH79057.1"/>
    <property type="molecule type" value="Genomic_DNA"/>
</dbReference>
<comment type="caution">
    <text evidence="2">The sequence shown here is derived from an EMBL/GenBank/DDBJ whole genome shotgun (WGS) entry which is preliminary data.</text>
</comment>
<proteinExistence type="predicted"/>
<name>A0A852Z959_9ACTN</name>
<reference evidence="2 3" key="1">
    <citation type="submission" date="2020-07" db="EMBL/GenBank/DDBJ databases">
        <title>Genomic Encyclopedia of Type Strains, Phase III (KMG-III): the genomes of soil and plant-associated and newly described type strains.</title>
        <authorList>
            <person name="Whitman W."/>
        </authorList>
    </citation>
    <scope>NUCLEOTIDE SEQUENCE [LARGE SCALE GENOMIC DNA]</scope>
    <source>
        <strain evidence="2 3">CECT 8576</strain>
    </source>
</reference>
<keyword evidence="3" id="KW-1185">Reference proteome</keyword>
<feature type="region of interest" description="Disordered" evidence="1">
    <location>
        <begin position="1"/>
        <end position="74"/>
    </location>
</feature>
<sequence length="90" mass="9724">MSRYRRAAETVPEVPDERVLRCPSESTPDGRRARPASRGWPAPPRATGPGGVPPGDSGAVRSVRSNHSTVCNPMPGMFRQTASWLRLVGD</sequence>
<evidence type="ECO:0000313" key="2">
    <source>
        <dbReference type="EMBL" id="NYH79057.1"/>
    </source>
</evidence>
<organism evidence="2 3">
    <name type="scientific">Actinopolyspora biskrensis</name>
    <dbReference type="NCBI Taxonomy" id="1470178"/>
    <lineage>
        <taxon>Bacteria</taxon>
        <taxon>Bacillati</taxon>
        <taxon>Actinomycetota</taxon>
        <taxon>Actinomycetes</taxon>
        <taxon>Actinopolysporales</taxon>
        <taxon>Actinopolysporaceae</taxon>
        <taxon>Actinopolyspora</taxon>
    </lineage>
</organism>
<dbReference type="AlphaFoldDB" id="A0A852Z959"/>
<protein>
    <submittedName>
        <fullName evidence="2">Uncharacterized protein</fullName>
    </submittedName>
</protein>